<dbReference type="Gene3D" id="2.60.120.200">
    <property type="match status" value="1"/>
</dbReference>
<dbReference type="EMBL" id="JAABLM010000010">
    <property type="protein sequence ID" value="NBL65445.1"/>
    <property type="molecule type" value="Genomic_DNA"/>
</dbReference>
<comment type="caution">
    <text evidence="4">The sequence shown here is derived from an EMBL/GenBank/DDBJ whole genome shotgun (WGS) entry which is preliminary data.</text>
</comment>
<accession>A0ABW9ZEA5</accession>
<evidence type="ECO:0000256" key="1">
    <source>
        <dbReference type="SAM" id="SignalP"/>
    </source>
</evidence>
<feature type="chain" id="PRO_5046796050" evidence="1">
    <location>
        <begin position="25"/>
        <end position="456"/>
    </location>
</feature>
<dbReference type="InterPro" id="IPR043744">
    <property type="entry name" value="DUF5689"/>
</dbReference>
<keyword evidence="5" id="KW-1185">Reference proteome</keyword>
<feature type="domain" description="DUF5017" evidence="2">
    <location>
        <begin position="368"/>
        <end position="450"/>
    </location>
</feature>
<name>A0ABW9ZEA5_9FLAO</name>
<reference evidence="5" key="1">
    <citation type="submission" date="2020-01" db="EMBL/GenBank/DDBJ databases">
        <title>Sphingomonas sp. strain CSW-10.</title>
        <authorList>
            <person name="Chen W.-M."/>
        </authorList>
    </citation>
    <scope>NUCLEOTIDE SEQUENCE [LARGE SCALE GENOMIC DNA]</scope>
    <source>
        <strain evidence="5">NST-5</strain>
    </source>
</reference>
<dbReference type="Pfam" id="PF16409">
    <property type="entry name" value="DUF5017"/>
    <property type="match status" value="1"/>
</dbReference>
<dbReference type="Pfam" id="PF18942">
    <property type="entry name" value="DUF5689"/>
    <property type="match status" value="1"/>
</dbReference>
<evidence type="ECO:0000313" key="5">
    <source>
        <dbReference type="Proteomes" id="UP000798602"/>
    </source>
</evidence>
<dbReference type="RefSeq" id="WP_166537264.1">
    <property type="nucleotide sequence ID" value="NZ_JAABLM010000010.1"/>
</dbReference>
<evidence type="ECO:0000313" key="4">
    <source>
        <dbReference type="EMBL" id="NBL65445.1"/>
    </source>
</evidence>
<feature type="signal peptide" evidence="1">
    <location>
        <begin position="1"/>
        <end position="24"/>
    </location>
</feature>
<keyword evidence="1" id="KW-0732">Signal</keyword>
<dbReference type="NCBIfam" id="NF038128">
    <property type="entry name" value="choice_anch_J"/>
    <property type="match status" value="1"/>
</dbReference>
<protein>
    <submittedName>
        <fullName evidence="4">DUF5017 domain-containing protein</fullName>
    </submittedName>
</protein>
<gene>
    <name evidence="4" type="ORF">GV828_09565</name>
</gene>
<dbReference type="InterPro" id="IPR032185">
    <property type="entry name" value="DUF5017"/>
</dbReference>
<organism evidence="4 5">
    <name type="scientific">Flavobacterium ichthyis</name>
    <dbReference type="NCBI Taxonomy" id="2698827"/>
    <lineage>
        <taxon>Bacteria</taxon>
        <taxon>Pseudomonadati</taxon>
        <taxon>Bacteroidota</taxon>
        <taxon>Flavobacteriia</taxon>
        <taxon>Flavobacteriales</taxon>
        <taxon>Flavobacteriaceae</taxon>
        <taxon>Flavobacterium</taxon>
    </lineage>
</organism>
<proteinExistence type="predicted"/>
<sequence length="456" mass="49884">MKKIFYKGAIALATVALLTNCSHDDDYGVPNLEGKCQTLAVTKQVSDITGAATATYQQYTADDVIEAYVTSSDQGGNFYKSITLMSVDGTKGFSMPADDYNLYTKYEPGRKVYVKLKDRYFVNQHSSTIIGSLYNNNTPDNPNDDSVGRMSRVEYPQTIIRSCDKVNEDEIVKHLTIAEAKSNQYLNMLIELDEVQFSSASNGKTYYDASLNSIGGATNHNITDLQGNTLIVRVSEYAQFAKNQTPTGSGKIRGVMTKFNNDFQFMIRTENDVQLGDPRIEAFFSQDFESIAATGNNQFVNLPGWSNVSLNGGAERWEARIFSGNKYAQLSAFGTGESNMDTWLITPAINLDATTGEFLMFGSKIGFANGEAVTVHISTNYSGAGTAAAINAATWTQLNPIMAPQTQSYPTDFTSSGPVDLSSYNGNVYIAFRYRGSATGITSTYQIDNIRVFGGN</sequence>
<evidence type="ECO:0000259" key="2">
    <source>
        <dbReference type="Pfam" id="PF16409"/>
    </source>
</evidence>
<evidence type="ECO:0000259" key="3">
    <source>
        <dbReference type="Pfam" id="PF18942"/>
    </source>
</evidence>
<feature type="domain" description="DUF5689" evidence="3">
    <location>
        <begin position="43"/>
        <end position="273"/>
    </location>
</feature>
<dbReference type="Proteomes" id="UP000798602">
    <property type="component" value="Unassembled WGS sequence"/>
</dbReference>